<reference evidence="1 2" key="1">
    <citation type="journal article" date="2023" name="Plants (Basel)">
        <title>Bridging the Gap: Combining Genomics and Transcriptomics Approaches to Understand Stylosanthes scabra, an Orphan Legume from the Brazilian Caatinga.</title>
        <authorList>
            <person name="Ferreira-Neto J.R.C."/>
            <person name="da Silva M.D."/>
            <person name="Binneck E."/>
            <person name="de Melo N.F."/>
            <person name="da Silva R.H."/>
            <person name="de Melo A.L.T.M."/>
            <person name="Pandolfi V."/>
            <person name="Bustamante F.O."/>
            <person name="Brasileiro-Vidal A.C."/>
            <person name="Benko-Iseppon A.M."/>
        </authorList>
    </citation>
    <scope>NUCLEOTIDE SEQUENCE [LARGE SCALE GENOMIC DNA]</scope>
    <source>
        <tissue evidence="1">Leaves</tissue>
    </source>
</reference>
<accession>A0ABU6WHG7</accession>
<evidence type="ECO:0000313" key="1">
    <source>
        <dbReference type="EMBL" id="MED6185299.1"/>
    </source>
</evidence>
<keyword evidence="2" id="KW-1185">Reference proteome</keyword>
<dbReference type="EMBL" id="JASCZI010181680">
    <property type="protein sequence ID" value="MED6185299.1"/>
    <property type="molecule type" value="Genomic_DNA"/>
</dbReference>
<name>A0ABU6WHG7_9FABA</name>
<evidence type="ECO:0000313" key="2">
    <source>
        <dbReference type="Proteomes" id="UP001341840"/>
    </source>
</evidence>
<gene>
    <name evidence="1" type="ORF">PIB30_055707</name>
</gene>
<comment type="caution">
    <text evidence="1">The sequence shown here is derived from an EMBL/GenBank/DDBJ whole genome shotgun (WGS) entry which is preliminary data.</text>
</comment>
<protein>
    <submittedName>
        <fullName evidence="1">Uncharacterized protein</fullName>
    </submittedName>
</protein>
<proteinExistence type="predicted"/>
<sequence length="97" mass="10723">MSGRIRRFCLAVSERVRESPPLSLWSCKPSSPSTGFIVHCLETAVLLALFGTFGAGVADLVEGKLSISCFRQEHHSPETPKPEVIEHIFPRNWCSAI</sequence>
<organism evidence="1 2">
    <name type="scientific">Stylosanthes scabra</name>
    <dbReference type="NCBI Taxonomy" id="79078"/>
    <lineage>
        <taxon>Eukaryota</taxon>
        <taxon>Viridiplantae</taxon>
        <taxon>Streptophyta</taxon>
        <taxon>Embryophyta</taxon>
        <taxon>Tracheophyta</taxon>
        <taxon>Spermatophyta</taxon>
        <taxon>Magnoliopsida</taxon>
        <taxon>eudicotyledons</taxon>
        <taxon>Gunneridae</taxon>
        <taxon>Pentapetalae</taxon>
        <taxon>rosids</taxon>
        <taxon>fabids</taxon>
        <taxon>Fabales</taxon>
        <taxon>Fabaceae</taxon>
        <taxon>Papilionoideae</taxon>
        <taxon>50 kb inversion clade</taxon>
        <taxon>dalbergioids sensu lato</taxon>
        <taxon>Dalbergieae</taxon>
        <taxon>Pterocarpus clade</taxon>
        <taxon>Stylosanthes</taxon>
    </lineage>
</organism>
<dbReference type="Proteomes" id="UP001341840">
    <property type="component" value="Unassembled WGS sequence"/>
</dbReference>